<gene>
    <name evidence="1" type="ORF">EYF80_033689</name>
</gene>
<dbReference type="Proteomes" id="UP000314294">
    <property type="component" value="Unassembled WGS sequence"/>
</dbReference>
<organism evidence="1 2">
    <name type="scientific">Liparis tanakae</name>
    <name type="common">Tanaka's snailfish</name>
    <dbReference type="NCBI Taxonomy" id="230148"/>
    <lineage>
        <taxon>Eukaryota</taxon>
        <taxon>Metazoa</taxon>
        <taxon>Chordata</taxon>
        <taxon>Craniata</taxon>
        <taxon>Vertebrata</taxon>
        <taxon>Euteleostomi</taxon>
        <taxon>Actinopterygii</taxon>
        <taxon>Neopterygii</taxon>
        <taxon>Teleostei</taxon>
        <taxon>Neoteleostei</taxon>
        <taxon>Acanthomorphata</taxon>
        <taxon>Eupercaria</taxon>
        <taxon>Perciformes</taxon>
        <taxon>Cottioidei</taxon>
        <taxon>Cottales</taxon>
        <taxon>Liparidae</taxon>
        <taxon>Liparis</taxon>
    </lineage>
</organism>
<proteinExistence type="predicted"/>
<protein>
    <submittedName>
        <fullName evidence="1">Uncharacterized protein</fullName>
    </submittedName>
</protein>
<name>A0A4Z2GQV6_9TELE</name>
<evidence type="ECO:0000313" key="2">
    <source>
        <dbReference type="Proteomes" id="UP000314294"/>
    </source>
</evidence>
<dbReference type="EMBL" id="SRLO01000437">
    <property type="protein sequence ID" value="TNN56058.1"/>
    <property type="molecule type" value="Genomic_DNA"/>
</dbReference>
<comment type="caution">
    <text evidence="1">The sequence shown here is derived from an EMBL/GenBank/DDBJ whole genome shotgun (WGS) entry which is preliminary data.</text>
</comment>
<reference evidence="1 2" key="1">
    <citation type="submission" date="2019-03" db="EMBL/GenBank/DDBJ databases">
        <title>First draft genome of Liparis tanakae, snailfish: a comprehensive survey of snailfish specific genes.</title>
        <authorList>
            <person name="Kim W."/>
            <person name="Song I."/>
            <person name="Jeong J.-H."/>
            <person name="Kim D."/>
            <person name="Kim S."/>
            <person name="Ryu S."/>
            <person name="Song J.Y."/>
            <person name="Lee S.K."/>
        </authorList>
    </citation>
    <scope>NUCLEOTIDE SEQUENCE [LARGE SCALE GENOMIC DNA]</scope>
    <source>
        <tissue evidence="1">Muscle</tissue>
    </source>
</reference>
<dbReference type="AlphaFoldDB" id="A0A4Z2GQV6"/>
<keyword evidence="2" id="KW-1185">Reference proteome</keyword>
<sequence length="111" mass="12653">MSLILQGAPELRGPGVLRTEEEAQHIQDFSSAPHLHMKVHTGPPVVSRVRRQTARRPPFTSHFLSDSEASPSQSPRYLFLLLLGPAFIRSRLKYFISYYMCVSVRSWSPED</sequence>
<accession>A0A4Z2GQV6</accession>
<evidence type="ECO:0000313" key="1">
    <source>
        <dbReference type="EMBL" id="TNN56058.1"/>
    </source>
</evidence>